<evidence type="ECO:0000256" key="1">
    <source>
        <dbReference type="SAM" id="SignalP"/>
    </source>
</evidence>
<sequence length="55" mass="4953">MKRFSIIAAGGLLLALAACGSNPTERAATGGIGGAVIAGPAGAVVGGTVGAATAD</sequence>
<protein>
    <recommendedName>
        <fullName evidence="4">Osmotically inducible lipoprotein OsmB</fullName>
    </recommendedName>
</protein>
<dbReference type="EMBL" id="FODE01000030">
    <property type="protein sequence ID" value="SEO04087.1"/>
    <property type="molecule type" value="Genomic_DNA"/>
</dbReference>
<evidence type="ECO:0000313" key="2">
    <source>
        <dbReference type="EMBL" id="SEO04087.1"/>
    </source>
</evidence>
<feature type="signal peptide" evidence="1">
    <location>
        <begin position="1"/>
        <end position="20"/>
    </location>
</feature>
<proteinExistence type="predicted"/>
<keyword evidence="3" id="KW-1185">Reference proteome</keyword>
<gene>
    <name evidence="2" type="ORF">SAMN04489859_103037</name>
</gene>
<evidence type="ECO:0000313" key="3">
    <source>
        <dbReference type="Proteomes" id="UP000199054"/>
    </source>
</evidence>
<keyword evidence="1" id="KW-0732">Signal</keyword>
<accession>A0A1H8LG51</accession>
<evidence type="ECO:0008006" key="4">
    <source>
        <dbReference type="Google" id="ProtNLM"/>
    </source>
</evidence>
<dbReference type="RefSeq" id="WP_090615235.1">
    <property type="nucleotide sequence ID" value="NZ_CP067124.1"/>
</dbReference>
<feature type="chain" id="PRO_5011525633" description="Osmotically inducible lipoprotein OsmB" evidence="1">
    <location>
        <begin position="21"/>
        <end position="55"/>
    </location>
</feature>
<name>A0A1H8LG51_9RHOB</name>
<reference evidence="2 3" key="1">
    <citation type="submission" date="2016-10" db="EMBL/GenBank/DDBJ databases">
        <authorList>
            <person name="de Groot N.N."/>
        </authorList>
    </citation>
    <scope>NUCLEOTIDE SEQUENCE [LARGE SCALE GENOMIC DNA]</scope>
    <source>
        <strain evidence="2 3">DSM 8512</strain>
    </source>
</reference>
<dbReference type="AlphaFoldDB" id="A0A1H8LG51"/>
<organism evidence="2 3">
    <name type="scientific">Paracoccus alcaliphilus</name>
    <dbReference type="NCBI Taxonomy" id="34002"/>
    <lineage>
        <taxon>Bacteria</taxon>
        <taxon>Pseudomonadati</taxon>
        <taxon>Pseudomonadota</taxon>
        <taxon>Alphaproteobacteria</taxon>
        <taxon>Rhodobacterales</taxon>
        <taxon>Paracoccaceae</taxon>
        <taxon>Paracoccus</taxon>
    </lineage>
</organism>
<dbReference type="Proteomes" id="UP000199054">
    <property type="component" value="Unassembled WGS sequence"/>
</dbReference>
<dbReference type="PROSITE" id="PS51257">
    <property type="entry name" value="PROKAR_LIPOPROTEIN"/>
    <property type="match status" value="1"/>
</dbReference>